<sequence>MGNTVSRTAEYDDNHEDHIDDPMDIVEDSDSDDTITSKPDDWSVDEQGERIVPGSELRSSDATLSYADRFAALLAENNIIAKAFQDEFEWVKRNDTSILSAWLVASKIYRDAHASRKHARFEDTADDIPNEWREVVKRASAQPVEDVAYDHYRLEHNMFYLAGRIKNHGLKFFTSVGKFLQEGFDLHDLLLKVEIILEQLDTPKEAVHTFIHIFDILESEARLLQVVPALRELFYECEPPSTPLSPSNQLRDKAVGSRRNLLTARDDTQQNSTTSAPLASPEQDYIHFGSPSPTTSPVPGTPEDVNAKILAAFGKEFRWFDKQRWPAPASWRFISALVYSQIRACNGDVDDAIWYLGRGILPEYSGDRTAVVEAIENHRSDLLVDTILPLLGPLPTAYCRRRLREVFDEGLRRHLDYHWLAERWNERFGSSISRRESDIAVIAQIEEFKEWLQEQSAEQSLIEWIPELFDLLEEDTDSGSTASIDQDKERPYKTFASIFGHEISFRDMIFGNTHNGDKSKESRPADQIVEQEDDETRPTDQIVEVKQTDDVTVMLDDPSGLEDESPSIDDPRPPHTPTQIPSTPRASDILSPSSPVGQIFDVLRQPKPTSSSSSSHRLQSRYKDPRVQRVDPLRYQNRLEEPRRLPNTPTVSHQPPRPRSRARTPESRSCQTCGRAFHNRILKPAGQKPTLKKGRAAVRAAADNTSSGRYPTRARKTPKKFNV</sequence>
<reference evidence="2" key="1">
    <citation type="submission" date="2022-06" db="EMBL/GenBank/DDBJ databases">
        <title>Complete genome sequences of two strains of the flax pathogen Septoria linicola.</title>
        <authorList>
            <person name="Lapalu N."/>
            <person name="Simon A."/>
            <person name="Demenou B."/>
            <person name="Paumier D."/>
            <person name="Guillot M.-P."/>
            <person name="Gout L."/>
            <person name="Valade R."/>
        </authorList>
    </citation>
    <scope>NUCLEOTIDE SEQUENCE</scope>
    <source>
        <strain evidence="2">SE15195</strain>
    </source>
</reference>
<evidence type="ECO:0000313" key="2">
    <source>
        <dbReference type="EMBL" id="USW56454.1"/>
    </source>
</evidence>
<evidence type="ECO:0000256" key="1">
    <source>
        <dbReference type="SAM" id="MobiDB-lite"/>
    </source>
</evidence>
<proteinExistence type="predicted"/>
<feature type="compositionally biased region" description="Basic residues" evidence="1">
    <location>
        <begin position="712"/>
        <end position="723"/>
    </location>
</feature>
<evidence type="ECO:0000313" key="3">
    <source>
        <dbReference type="Proteomes" id="UP001056384"/>
    </source>
</evidence>
<feature type="region of interest" description="Disordered" evidence="1">
    <location>
        <begin position="700"/>
        <end position="723"/>
    </location>
</feature>
<feature type="region of interest" description="Disordered" evidence="1">
    <location>
        <begin position="262"/>
        <end position="301"/>
    </location>
</feature>
<feature type="compositionally biased region" description="Acidic residues" evidence="1">
    <location>
        <begin position="22"/>
        <end position="33"/>
    </location>
</feature>
<feature type="compositionally biased region" description="Basic and acidic residues" evidence="1">
    <location>
        <begin position="9"/>
        <end position="21"/>
    </location>
</feature>
<dbReference type="AlphaFoldDB" id="A0A9Q9AWT8"/>
<accession>A0A9Q9AWT8</accession>
<organism evidence="2 3">
    <name type="scientific">Septoria linicola</name>
    <dbReference type="NCBI Taxonomy" id="215465"/>
    <lineage>
        <taxon>Eukaryota</taxon>
        <taxon>Fungi</taxon>
        <taxon>Dikarya</taxon>
        <taxon>Ascomycota</taxon>
        <taxon>Pezizomycotina</taxon>
        <taxon>Dothideomycetes</taxon>
        <taxon>Dothideomycetidae</taxon>
        <taxon>Mycosphaerellales</taxon>
        <taxon>Mycosphaerellaceae</taxon>
        <taxon>Septoria</taxon>
    </lineage>
</organism>
<feature type="compositionally biased region" description="Polar residues" evidence="1">
    <location>
        <begin position="577"/>
        <end position="596"/>
    </location>
</feature>
<dbReference type="Proteomes" id="UP001056384">
    <property type="component" value="Chromosome 8"/>
</dbReference>
<name>A0A9Q9AWT8_9PEZI</name>
<keyword evidence="3" id="KW-1185">Reference proteome</keyword>
<feature type="region of interest" description="Disordered" evidence="1">
    <location>
        <begin position="510"/>
        <end position="669"/>
    </location>
</feature>
<feature type="compositionally biased region" description="Basic and acidic residues" evidence="1">
    <location>
        <begin position="515"/>
        <end position="524"/>
    </location>
</feature>
<feature type="compositionally biased region" description="Basic and acidic residues" evidence="1">
    <location>
        <begin position="621"/>
        <end position="644"/>
    </location>
</feature>
<feature type="region of interest" description="Disordered" evidence="1">
    <location>
        <begin position="1"/>
        <end position="45"/>
    </location>
</feature>
<protein>
    <submittedName>
        <fullName evidence="2">Uncharacterized protein</fullName>
    </submittedName>
</protein>
<gene>
    <name evidence="2" type="ORF">Slin15195_G097730</name>
</gene>
<dbReference type="EMBL" id="CP099425">
    <property type="protein sequence ID" value="USW56454.1"/>
    <property type="molecule type" value="Genomic_DNA"/>
</dbReference>